<name>A0A368G2A8_ANCCA</name>
<dbReference type="PROSITE" id="PS51257">
    <property type="entry name" value="PROKAR_LIPOPROTEIN"/>
    <property type="match status" value="1"/>
</dbReference>
<proteinExistence type="predicted"/>
<accession>A0A368G2A8</accession>
<gene>
    <name evidence="1" type="ORF">ANCCAN_15506</name>
</gene>
<dbReference type="AlphaFoldDB" id="A0A368G2A8"/>
<evidence type="ECO:0000313" key="2">
    <source>
        <dbReference type="Proteomes" id="UP000252519"/>
    </source>
</evidence>
<protein>
    <submittedName>
        <fullName evidence="1">Uncharacterized protein</fullName>
    </submittedName>
</protein>
<comment type="caution">
    <text evidence="1">The sequence shown here is derived from an EMBL/GenBank/DDBJ whole genome shotgun (WGS) entry which is preliminary data.</text>
</comment>
<sequence>MRWLIMLYRGSLSHSMPTFTVACHRVLQQCIKKDPFASHFILIVGKFANCKFSHHDDPHEMPIVTQ</sequence>
<dbReference type="Proteomes" id="UP000252519">
    <property type="component" value="Unassembled WGS sequence"/>
</dbReference>
<evidence type="ECO:0000313" key="1">
    <source>
        <dbReference type="EMBL" id="RCN38566.1"/>
    </source>
</evidence>
<reference evidence="1 2" key="1">
    <citation type="submission" date="2014-10" db="EMBL/GenBank/DDBJ databases">
        <title>Draft genome of the hookworm Ancylostoma caninum.</title>
        <authorList>
            <person name="Mitreva M."/>
        </authorList>
    </citation>
    <scope>NUCLEOTIDE SEQUENCE [LARGE SCALE GENOMIC DNA]</scope>
    <source>
        <strain evidence="1 2">Baltimore</strain>
    </source>
</reference>
<organism evidence="1 2">
    <name type="scientific">Ancylostoma caninum</name>
    <name type="common">Dog hookworm</name>
    <dbReference type="NCBI Taxonomy" id="29170"/>
    <lineage>
        <taxon>Eukaryota</taxon>
        <taxon>Metazoa</taxon>
        <taxon>Ecdysozoa</taxon>
        <taxon>Nematoda</taxon>
        <taxon>Chromadorea</taxon>
        <taxon>Rhabditida</taxon>
        <taxon>Rhabditina</taxon>
        <taxon>Rhabditomorpha</taxon>
        <taxon>Strongyloidea</taxon>
        <taxon>Ancylostomatidae</taxon>
        <taxon>Ancylostomatinae</taxon>
        <taxon>Ancylostoma</taxon>
    </lineage>
</organism>
<keyword evidence="2" id="KW-1185">Reference proteome</keyword>
<dbReference type="EMBL" id="JOJR01000389">
    <property type="protein sequence ID" value="RCN38566.1"/>
    <property type="molecule type" value="Genomic_DNA"/>
</dbReference>